<gene>
    <name evidence="1" type="ORF">LITE_LOCUS37837</name>
</gene>
<evidence type="ECO:0000313" key="1">
    <source>
        <dbReference type="EMBL" id="CAI0468531.1"/>
    </source>
</evidence>
<comment type="caution">
    <text evidence="1">The sequence shown here is derived from an EMBL/GenBank/DDBJ whole genome shotgun (WGS) entry which is preliminary data.</text>
</comment>
<dbReference type="Proteomes" id="UP001154282">
    <property type="component" value="Unassembled WGS sequence"/>
</dbReference>
<reference evidence="1" key="1">
    <citation type="submission" date="2022-08" db="EMBL/GenBank/DDBJ databases">
        <authorList>
            <person name="Gutierrez-Valencia J."/>
        </authorList>
    </citation>
    <scope>NUCLEOTIDE SEQUENCE</scope>
</reference>
<organism evidence="1 2">
    <name type="scientific">Linum tenue</name>
    <dbReference type="NCBI Taxonomy" id="586396"/>
    <lineage>
        <taxon>Eukaryota</taxon>
        <taxon>Viridiplantae</taxon>
        <taxon>Streptophyta</taxon>
        <taxon>Embryophyta</taxon>
        <taxon>Tracheophyta</taxon>
        <taxon>Spermatophyta</taxon>
        <taxon>Magnoliopsida</taxon>
        <taxon>eudicotyledons</taxon>
        <taxon>Gunneridae</taxon>
        <taxon>Pentapetalae</taxon>
        <taxon>rosids</taxon>
        <taxon>fabids</taxon>
        <taxon>Malpighiales</taxon>
        <taxon>Linaceae</taxon>
        <taxon>Linum</taxon>
    </lineage>
</organism>
<accession>A0AAV0PE37</accession>
<name>A0AAV0PE37_9ROSI</name>
<proteinExistence type="predicted"/>
<sequence>MWSRIRMLAERCTKRPRARIRQSRSTTGCCIRCCSERRMRTLP</sequence>
<dbReference type="AlphaFoldDB" id="A0AAV0PE37"/>
<keyword evidence="2" id="KW-1185">Reference proteome</keyword>
<dbReference type="EMBL" id="CAMGYJ010000008">
    <property type="protein sequence ID" value="CAI0468531.1"/>
    <property type="molecule type" value="Genomic_DNA"/>
</dbReference>
<protein>
    <submittedName>
        <fullName evidence="1">Uncharacterized protein</fullName>
    </submittedName>
</protein>
<evidence type="ECO:0000313" key="2">
    <source>
        <dbReference type="Proteomes" id="UP001154282"/>
    </source>
</evidence>